<sequence>MSSRLERENELRALSLLLGPYGVKTMSEKLIWHVASQITELNKIVNDHRDALVLARSCFDKPEKMRELLLQLSGDIKDKKQISANGPMESVLQRVTIIGEILSFRSLLHAALHDVLKRRLPFLLSIVNDLHDTANEHNLLMLSELCMAVGISTDVDIALVHAIRAQTKQTEPDEHYTLSCLLLVFIALSLPRLALTQNTSKNNLQCIALAVSTVANALFCLHGRNDVVERMKEFLALASNGLLRMSDDNSEVDMAKSRQFVYVVLDQLVRCSPFLSFDLLESCFPYNLIRSSYQYCYQLEELK</sequence>
<protein>
    <submittedName>
        <fullName evidence="4">Nck-associated protein 1</fullName>
    </submittedName>
</protein>
<dbReference type="Proteomes" id="UP000280834">
    <property type="component" value="Unassembled WGS sequence"/>
</dbReference>
<evidence type="ECO:0000313" key="4">
    <source>
        <dbReference type="WBParaSite" id="BTMF_0001512901-mRNA-1"/>
    </source>
</evidence>
<dbReference type="PANTHER" id="PTHR12093">
    <property type="entry name" value="NCK-ASSOCIATED PROTEIN 1"/>
    <property type="match status" value="1"/>
</dbReference>
<dbReference type="STRING" id="42155.A0A0R3R539"/>
<dbReference type="Pfam" id="PF09735">
    <property type="entry name" value="Nckap1"/>
    <property type="match status" value="1"/>
</dbReference>
<accession>A0A0R3R539</accession>
<reference evidence="2 3" key="2">
    <citation type="submission" date="2018-11" db="EMBL/GenBank/DDBJ databases">
        <authorList>
            <consortium name="Pathogen Informatics"/>
        </authorList>
    </citation>
    <scope>NUCLEOTIDE SEQUENCE [LARGE SCALE GENOMIC DNA]</scope>
</reference>
<dbReference type="GO" id="GO:0030866">
    <property type="term" value="P:cortical actin cytoskeleton organization"/>
    <property type="evidence" value="ECO:0007669"/>
    <property type="project" value="TreeGrafter"/>
</dbReference>
<dbReference type="AlphaFoldDB" id="A0A0R3R539"/>
<evidence type="ECO:0000313" key="3">
    <source>
        <dbReference type="Proteomes" id="UP000280834"/>
    </source>
</evidence>
<dbReference type="EMBL" id="UZAG01019784">
    <property type="protein sequence ID" value="VDO44851.1"/>
    <property type="molecule type" value="Genomic_DNA"/>
</dbReference>
<dbReference type="PANTHER" id="PTHR12093:SF10">
    <property type="entry name" value="MEMBRANE-ASSOCIATED PROTEIN HEM"/>
    <property type="match status" value="1"/>
</dbReference>
<keyword evidence="3" id="KW-1185">Reference proteome</keyword>
<dbReference type="WBParaSite" id="BTMF_0001512901-mRNA-1">
    <property type="protein sequence ID" value="BTMF_0001512901-mRNA-1"/>
    <property type="gene ID" value="BTMF_0001512901"/>
</dbReference>
<gene>
    <name evidence="2" type="ORF">BTMF_LOCUS13124</name>
</gene>
<evidence type="ECO:0000313" key="2">
    <source>
        <dbReference type="EMBL" id="VDO44851.1"/>
    </source>
</evidence>
<dbReference type="GO" id="GO:0048812">
    <property type="term" value="P:neuron projection morphogenesis"/>
    <property type="evidence" value="ECO:0007669"/>
    <property type="project" value="TreeGrafter"/>
</dbReference>
<dbReference type="InterPro" id="IPR019137">
    <property type="entry name" value="Nck-associated_protein-1"/>
</dbReference>
<comment type="similarity">
    <text evidence="1">Belongs to the HEM-1/HEM-2 family.</text>
</comment>
<dbReference type="GO" id="GO:0030031">
    <property type="term" value="P:cell projection assembly"/>
    <property type="evidence" value="ECO:0007669"/>
    <property type="project" value="TreeGrafter"/>
</dbReference>
<organism evidence="4">
    <name type="scientific">Brugia timori</name>
    <dbReference type="NCBI Taxonomy" id="42155"/>
    <lineage>
        <taxon>Eukaryota</taxon>
        <taxon>Metazoa</taxon>
        <taxon>Ecdysozoa</taxon>
        <taxon>Nematoda</taxon>
        <taxon>Chromadorea</taxon>
        <taxon>Rhabditida</taxon>
        <taxon>Spirurina</taxon>
        <taxon>Spiruromorpha</taxon>
        <taxon>Filarioidea</taxon>
        <taxon>Onchocercidae</taxon>
        <taxon>Brugia</taxon>
    </lineage>
</organism>
<evidence type="ECO:0000256" key="1">
    <source>
        <dbReference type="ARBA" id="ARBA00037947"/>
    </source>
</evidence>
<name>A0A0R3R539_9BILA</name>
<proteinExistence type="inferred from homology"/>
<reference evidence="4" key="1">
    <citation type="submission" date="2017-02" db="UniProtKB">
        <authorList>
            <consortium name="WormBaseParasite"/>
        </authorList>
    </citation>
    <scope>IDENTIFICATION</scope>
</reference>
<dbReference type="GO" id="GO:0016477">
    <property type="term" value="P:cell migration"/>
    <property type="evidence" value="ECO:0007669"/>
    <property type="project" value="TreeGrafter"/>
</dbReference>
<dbReference type="GO" id="GO:0031209">
    <property type="term" value="C:SCAR complex"/>
    <property type="evidence" value="ECO:0007669"/>
    <property type="project" value="TreeGrafter"/>
</dbReference>